<dbReference type="RefSeq" id="WP_121646058.1">
    <property type="nucleotide sequence ID" value="NZ_RCWN01000001.1"/>
</dbReference>
<keyword evidence="9" id="KW-1185">Reference proteome</keyword>
<accession>A0A3L7JHJ0</accession>
<evidence type="ECO:0000259" key="7">
    <source>
        <dbReference type="Pfam" id="PF00892"/>
    </source>
</evidence>
<dbReference type="PANTHER" id="PTHR32322:SF2">
    <property type="entry name" value="EAMA DOMAIN-CONTAINING PROTEIN"/>
    <property type="match status" value="1"/>
</dbReference>
<proteinExistence type="inferred from homology"/>
<feature type="transmembrane region" description="Helical" evidence="6">
    <location>
        <begin position="93"/>
        <end position="113"/>
    </location>
</feature>
<keyword evidence="5 6" id="KW-0472">Membrane</keyword>
<dbReference type="PANTHER" id="PTHR32322">
    <property type="entry name" value="INNER MEMBRANE TRANSPORTER"/>
    <property type="match status" value="1"/>
</dbReference>
<feature type="transmembrane region" description="Helical" evidence="6">
    <location>
        <begin position="120"/>
        <end position="138"/>
    </location>
</feature>
<evidence type="ECO:0000256" key="5">
    <source>
        <dbReference type="ARBA" id="ARBA00023136"/>
    </source>
</evidence>
<reference evidence="8 9" key="1">
    <citation type="submission" date="2018-10" db="EMBL/GenBank/DDBJ databases">
        <title>Notoacmeibacter sp. M2BS9Y-3-1, whole genome shotgun sequence.</title>
        <authorList>
            <person name="Tuo L."/>
        </authorList>
    </citation>
    <scope>NUCLEOTIDE SEQUENCE [LARGE SCALE GENOMIC DNA]</scope>
    <source>
        <strain evidence="8 9">M2BS9Y-3-1</strain>
    </source>
</reference>
<dbReference type="EMBL" id="RCWN01000001">
    <property type="protein sequence ID" value="RLQ89091.1"/>
    <property type="molecule type" value="Genomic_DNA"/>
</dbReference>
<dbReference type="SUPFAM" id="SSF103481">
    <property type="entry name" value="Multidrug resistance efflux transporter EmrE"/>
    <property type="match status" value="2"/>
</dbReference>
<evidence type="ECO:0000256" key="4">
    <source>
        <dbReference type="ARBA" id="ARBA00022989"/>
    </source>
</evidence>
<comment type="similarity">
    <text evidence="2">Belongs to the EamA transporter family.</text>
</comment>
<dbReference type="Pfam" id="PF00892">
    <property type="entry name" value="EamA"/>
    <property type="match status" value="1"/>
</dbReference>
<feature type="transmembrane region" description="Helical" evidence="6">
    <location>
        <begin position="269"/>
        <end position="286"/>
    </location>
</feature>
<feature type="transmembrane region" description="Helical" evidence="6">
    <location>
        <begin position="181"/>
        <end position="202"/>
    </location>
</feature>
<evidence type="ECO:0000313" key="9">
    <source>
        <dbReference type="Proteomes" id="UP000281094"/>
    </source>
</evidence>
<feature type="transmembrane region" description="Helical" evidence="6">
    <location>
        <begin position="64"/>
        <end position="87"/>
    </location>
</feature>
<comment type="subcellular location">
    <subcellularLocation>
        <location evidence="1">Membrane</location>
        <topology evidence="1">Multi-pass membrane protein</topology>
    </subcellularLocation>
</comment>
<evidence type="ECO:0000313" key="8">
    <source>
        <dbReference type="EMBL" id="RLQ89091.1"/>
    </source>
</evidence>
<feature type="transmembrane region" description="Helical" evidence="6">
    <location>
        <begin position="35"/>
        <end position="52"/>
    </location>
</feature>
<keyword evidence="4 6" id="KW-1133">Transmembrane helix</keyword>
<protein>
    <submittedName>
        <fullName evidence="8">DMT family transporter</fullName>
    </submittedName>
</protein>
<feature type="transmembrane region" description="Helical" evidence="6">
    <location>
        <begin position="150"/>
        <end position="169"/>
    </location>
</feature>
<name>A0A3L7JHJ0_9HYPH</name>
<dbReference type="InterPro" id="IPR037185">
    <property type="entry name" value="EmrE-like"/>
</dbReference>
<dbReference type="InterPro" id="IPR000620">
    <property type="entry name" value="EamA_dom"/>
</dbReference>
<dbReference type="GO" id="GO:0016020">
    <property type="term" value="C:membrane"/>
    <property type="evidence" value="ECO:0007669"/>
    <property type="project" value="UniProtKB-SubCell"/>
</dbReference>
<dbReference type="Proteomes" id="UP000281094">
    <property type="component" value="Unassembled WGS sequence"/>
</dbReference>
<dbReference type="InterPro" id="IPR050638">
    <property type="entry name" value="AA-Vitamin_Transporters"/>
</dbReference>
<gene>
    <name evidence="8" type="ORF">D8780_13415</name>
</gene>
<feature type="domain" description="EamA" evidence="7">
    <location>
        <begin position="7"/>
        <end position="137"/>
    </location>
</feature>
<keyword evidence="3 6" id="KW-0812">Transmembrane</keyword>
<evidence type="ECO:0000256" key="3">
    <source>
        <dbReference type="ARBA" id="ARBA00022692"/>
    </source>
</evidence>
<feature type="transmembrane region" description="Helical" evidence="6">
    <location>
        <begin position="242"/>
        <end position="263"/>
    </location>
</feature>
<feature type="transmembrane region" description="Helical" evidence="6">
    <location>
        <begin position="214"/>
        <end position="235"/>
    </location>
</feature>
<dbReference type="AlphaFoldDB" id="A0A3L7JHJ0"/>
<evidence type="ECO:0000256" key="2">
    <source>
        <dbReference type="ARBA" id="ARBA00007362"/>
    </source>
</evidence>
<evidence type="ECO:0000256" key="6">
    <source>
        <dbReference type="SAM" id="Phobius"/>
    </source>
</evidence>
<organism evidence="8 9">
    <name type="scientific">Notoacmeibacter ruber</name>
    <dbReference type="NCBI Taxonomy" id="2670375"/>
    <lineage>
        <taxon>Bacteria</taxon>
        <taxon>Pseudomonadati</taxon>
        <taxon>Pseudomonadota</taxon>
        <taxon>Alphaproteobacteria</taxon>
        <taxon>Hyphomicrobiales</taxon>
        <taxon>Notoacmeibacteraceae</taxon>
        <taxon>Notoacmeibacter</taxon>
    </lineage>
</organism>
<evidence type="ECO:0000256" key="1">
    <source>
        <dbReference type="ARBA" id="ARBA00004141"/>
    </source>
</evidence>
<comment type="caution">
    <text evidence="8">The sequence shown here is derived from an EMBL/GenBank/DDBJ whole genome shotgun (WGS) entry which is preliminary data.</text>
</comment>
<sequence length="293" mass="30492">MSRPVPLLIVTGLLLGLIFPMGKIAVEVGVSPLVWTFLIAAGSGLGLMAPLLRRQKRRDWPSGFWRYATISGLVSNVLPNLIVFAAAPRLGAGQVGLMFTLSPVCTLALSLAAGMRRPSSLALTGVFAGFAGAVILVLGKGETRMEDAPLLWLALALLIPVFLAVGNIYRGLAWPEGAGAAELASASNLTSALMLLAGLVVMGDLENIGALMNVPMLTGLQVVLSCAYYVALFALQRAGGPVYLSQIGYVGAAVALIVGVVALDEHYGALTWTGAAIVLVGIGFAVRDQLRVR</sequence>